<dbReference type="AlphaFoldDB" id="A0A4R5U4Z4"/>
<keyword evidence="11 16" id="KW-0067">ATP-binding</keyword>
<dbReference type="OrthoDB" id="9781305at2"/>
<protein>
    <recommendedName>
        <fullName evidence="15 16">Type III pantothenate kinase</fullName>
        <ecNumber evidence="6 16">2.7.1.33</ecNumber>
    </recommendedName>
    <alternativeName>
        <fullName evidence="16">PanK-III</fullName>
    </alternativeName>
    <alternativeName>
        <fullName evidence="16">Pantothenic acid kinase</fullName>
    </alternativeName>
</protein>
<dbReference type="GO" id="GO:0004594">
    <property type="term" value="F:pantothenate kinase activity"/>
    <property type="evidence" value="ECO:0007669"/>
    <property type="project" value="UniProtKB-UniRule"/>
</dbReference>
<dbReference type="EC" id="2.7.1.33" evidence="6 16"/>
<proteinExistence type="inferred from homology"/>
<keyword evidence="12 16" id="KW-0630">Potassium</keyword>
<dbReference type="InterPro" id="IPR043129">
    <property type="entry name" value="ATPase_NBD"/>
</dbReference>
<evidence type="ECO:0000256" key="7">
    <source>
        <dbReference type="ARBA" id="ARBA00022490"/>
    </source>
</evidence>
<comment type="subcellular location">
    <subcellularLocation>
        <location evidence="3 16">Cytoplasm</location>
    </subcellularLocation>
</comment>
<gene>
    <name evidence="16" type="primary">coaX</name>
    <name evidence="17" type="ORF">E2F49_16130</name>
</gene>
<evidence type="ECO:0000256" key="12">
    <source>
        <dbReference type="ARBA" id="ARBA00022958"/>
    </source>
</evidence>
<evidence type="ECO:0000256" key="13">
    <source>
        <dbReference type="ARBA" id="ARBA00022993"/>
    </source>
</evidence>
<evidence type="ECO:0000256" key="3">
    <source>
        <dbReference type="ARBA" id="ARBA00004496"/>
    </source>
</evidence>
<reference evidence="17 18" key="1">
    <citation type="submission" date="2019-03" db="EMBL/GenBank/DDBJ databases">
        <title>Luteimonas zhaokaii sp.nov., isolated from the rectal contents of Plateau pika in Yushu, Qinghai Province, China.</title>
        <authorList>
            <person name="Zhang G."/>
        </authorList>
    </citation>
    <scope>NUCLEOTIDE SEQUENCE [LARGE SCALE GENOMIC DNA]</scope>
    <source>
        <strain evidence="17 18">THG-MD21</strain>
    </source>
</reference>
<evidence type="ECO:0000313" key="18">
    <source>
        <dbReference type="Proteomes" id="UP000295543"/>
    </source>
</evidence>
<comment type="function">
    <text evidence="16">Catalyzes the phosphorylation of pantothenate (Pan), the first step in CoA biosynthesis.</text>
</comment>
<evidence type="ECO:0000256" key="15">
    <source>
        <dbReference type="ARBA" id="ARBA00040883"/>
    </source>
</evidence>
<dbReference type="CDD" id="cd24015">
    <property type="entry name" value="ASKHA_NBD_PanK-III"/>
    <property type="match status" value="1"/>
</dbReference>
<evidence type="ECO:0000256" key="14">
    <source>
        <dbReference type="ARBA" id="ARBA00038036"/>
    </source>
</evidence>
<feature type="binding site" evidence="16">
    <location>
        <position position="124"/>
    </location>
    <ligand>
        <name>ATP</name>
        <dbReference type="ChEBI" id="CHEBI:30616"/>
    </ligand>
</feature>
<evidence type="ECO:0000256" key="6">
    <source>
        <dbReference type="ARBA" id="ARBA00012102"/>
    </source>
</evidence>
<comment type="catalytic activity">
    <reaction evidence="1 16">
        <text>(R)-pantothenate + ATP = (R)-4'-phosphopantothenate + ADP + H(+)</text>
        <dbReference type="Rhea" id="RHEA:16373"/>
        <dbReference type="ChEBI" id="CHEBI:10986"/>
        <dbReference type="ChEBI" id="CHEBI:15378"/>
        <dbReference type="ChEBI" id="CHEBI:29032"/>
        <dbReference type="ChEBI" id="CHEBI:30616"/>
        <dbReference type="ChEBI" id="CHEBI:456216"/>
        <dbReference type="EC" id="2.7.1.33"/>
    </reaction>
</comment>
<evidence type="ECO:0000256" key="11">
    <source>
        <dbReference type="ARBA" id="ARBA00022840"/>
    </source>
</evidence>
<keyword evidence="8 16" id="KW-0808">Transferase</keyword>
<keyword evidence="10 16" id="KW-0418">Kinase</keyword>
<dbReference type="RefSeq" id="WP_133394836.1">
    <property type="nucleotide sequence ID" value="NZ_SMTG01000010.1"/>
</dbReference>
<evidence type="ECO:0000256" key="1">
    <source>
        <dbReference type="ARBA" id="ARBA00001206"/>
    </source>
</evidence>
<comment type="subunit">
    <text evidence="5 16">Homodimer.</text>
</comment>
<comment type="cofactor">
    <cofactor evidence="16">
        <name>NH4(+)</name>
        <dbReference type="ChEBI" id="CHEBI:28938"/>
    </cofactor>
    <cofactor evidence="16">
        <name>K(+)</name>
        <dbReference type="ChEBI" id="CHEBI:29103"/>
    </cofactor>
    <text evidence="16">A monovalent cation. Ammonium or potassium.</text>
</comment>
<keyword evidence="9 16" id="KW-0547">Nucleotide-binding</keyword>
<accession>A0A4R5U4Z4</accession>
<comment type="similarity">
    <text evidence="14 16">Belongs to the type III pantothenate kinase family.</text>
</comment>
<feature type="binding site" evidence="16">
    <location>
        <begin position="7"/>
        <end position="14"/>
    </location>
    <ligand>
        <name>ATP</name>
        <dbReference type="ChEBI" id="CHEBI:30616"/>
    </ligand>
</feature>
<dbReference type="InterPro" id="IPR004619">
    <property type="entry name" value="Type_III_PanK"/>
</dbReference>
<feature type="binding site" evidence="16">
    <location>
        <position position="93"/>
    </location>
    <ligand>
        <name>substrate</name>
    </ligand>
</feature>
<evidence type="ECO:0000256" key="4">
    <source>
        <dbReference type="ARBA" id="ARBA00005225"/>
    </source>
</evidence>
<comment type="caution">
    <text evidence="16">Lacks conserved residue(s) required for the propagation of feature annotation.</text>
</comment>
<keyword evidence="13 16" id="KW-0173">Coenzyme A biosynthesis</keyword>
<dbReference type="NCBIfam" id="TIGR00671">
    <property type="entry name" value="baf"/>
    <property type="match status" value="1"/>
</dbReference>
<keyword evidence="7 16" id="KW-0963">Cytoplasm</keyword>
<sequence>MSTWLFDLGNTRLKFAPLNGDGRVGAVQGTSHVEGGFDPDWLERLPARIDTAIVASVAAPALRMILLDALAARGAQVQLAQTLPTLDGLTIAYAEPARFGVDRFLALLSAHAEGGAALVVGVGTALTVDLVDAHGRHRGGRIAPSPTLMREALHRRVAQLAPTGGVYAEFADDTEDALASGCEGAAVGLIERSLREAVAQLGARPRLLVHGGGADALRAHLPEAHWRADLVLHGLARWQRASAGLAAPEG</sequence>
<dbReference type="EMBL" id="SMTG01000010">
    <property type="protein sequence ID" value="TDK28862.1"/>
    <property type="molecule type" value="Genomic_DNA"/>
</dbReference>
<dbReference type="Pfam" id="PF03309">
    <property type="entry name" value="Pan_kinase"/>
    <property type="match status" value="1"/>
</dbReference>
<comment type="pathway">
    <text evidence="4 16">Cofactor biosynthesis; coenzyme A biosynthesis; CoA from (R)-pantothenate: step 1/5.</text>
</comment>
<organism evidence="17 18">
    <name type="scientific">Luteimonas terrae</name>
    <dbReference type="NCBI Taxonomy" id="1530191"/>
    <lineage>
        <taxon>Bacteria</taxon>
        <taxon>Pseudomonadati</taxon>
        <taxon>Pseudomonadota</taxon>
        <taxon>Gammaproteobacteria</taxon>
        <taxon>Lysobacterales</taxon>
        <taxon>Lysobacteraceae</taxon>
        <taxon>Luteimonas</taxon>
    </lineage>
</organism>
<dbReference type="PANTHER" id="PTHR34265:SF1">
    <property type="entry name" value="TYPE III PANTOTHENATE KINASE"/>
    <property type="match status" value="1"/>
</dbReference>
<name>A0A4R5U4Z4_9GAMM</name>
<comment type="cofactor">
    <cofactor evidence="2">
        <name>K(+)</name>
        <dbReference type="ChEBI" id="CHEBI:29103"/>
    </cofactor>
</comment>
<dbReference type="Gene3D" id="3.30.420.40">
    <property type="match status" value="2"/>
</dbReference>
<dbReference type="SUPFAM" id="SSF53067">
    <property type="entry name" value="Actin-like ATPase domain"/>
    <property type="match status" value="2"/>
</dbReference>
<evidence type="ECO:0000256" key="5">
    <source>
        <dbReference type="ARBA" id="ARBA00011738"/>
    </source>
</evidence>
<dbReference type="GO" id="GO:0005524">
    <property type="term" value="F:ATP binding"/>
    <property type="evidence" value="ECO:0007669"/>
    <property type="project" value="UniProtKB-UniRule"/>
</dbReference>
<evidence type="ECO:0000256" key="2">
    <source>
        <dbReference type="ARBA" id="ARBA00001958"/>
    </source>
</evidence>
<dbReference type="Proteomes" id="UP000295543">
    <property type="component" value="Unassembled WGS sequence"/>
</dbReference>
<keyword evidence="18" id="KW-1185">Reference proteome</keyword>
<dbReference type="PANTHER" id="PTHR34265">
    <property type="entry name" value="TYPE III PANTOTHENATE KINASE"/>
    <property type="match status" value="1"/>
</dbReference>
<evidence type="ECO:0000256" key="10">
    <source>
        <dbReference type="ARBA" id="ARBA00022777"/>
    </source>
</evidence>
<evidence type="ECO:0000256" key="9">
    <source>
        <dbReference type="ARBA" id="ARBA00022741"/>
    </source>
</evidence>
<evidence type="ECO:0000256" key="8">
    <source>
        <dbReference type="ARBA" id="ARBA00022679"/>
    </source>
</evidence>
<feature type="active site" description="Proton acceptor" evidence="16">
    <location>
        <position position="102"/>
    </location>
</feature>
<dbReference type="GO" id="GO:0005737">
    <property type="term" value="C:cytoplasm"/>
    <property type="evidence" value="ECO:0007669"/>
    <property type="project" value="UniProtKB-SubCell"/>
</dbReference>
<feature type="binding site" evidence="16">
    <location>
        <position position="174"/>
    </location>
    <ligand>
        <name>substrate</name>
    </ligand>
</feature>
<evidence type="ECO:0000313" key="17">
    <source>
        <dbReference type="EMBL" id="TDK28862.1"/>
    </source>
</evidence>
<dbReference type="UniPathway" id="UPA00241">
    <property type="reaction ID" value="UER00352"/>
</dbReference>
<comment type="caution">
    <text evidence="17">The sequence shown here is derived from an EMBL/GenBank/DDBJ whole genome shotgun (WGS) entry which is preliminary data.</text>
</comment>
<feature type="binding site" evidence="16">
    <location>
        <begin position="100"/>
        <end position="103"/>
    </location>
    <ligand>
        <name>substrate</name>
    </ligand>
</feature>
<evidence type="ECO:0000256" key="16">
    <source>
        <dbReference type="HAMAP-Rule" id="MF_01274"/>
    </source>
</evidence>
<dbReference type="HAMAP" id="MF_01274">
    <property type="entry name" value="Pantothen_kinase_3"/>
    <property type="match status" value="1"/>
</dbReference>
<dbReference type="GO" id="GO:0015937">
    <property type="term" value="P:coenzyme A biosynthetic process"/>
    <property type="evidence" value="ECO:0007669"/>
    <property type="project" value="UniProtKB-UniRule"/>
</dbReference>